<dbReference type="PANTHER" id="PTHR11903:SF13">
    <property type="entry name" value="LINOLEATE 10R-LIPOXYGENASE"/>
    <property type="match status" value="1"/>
</dbReference>
<evidence type="ECO:0000256" key="7">
    <source>
        <dbReference type="ARBA" id="ARBA00023002"/>
    </source>
</evidence>
<evidence type="ECO:0000313" key="13">
    <source>
        <dbReference type="Proteomes" id="UP001304895"/>
    </source>
</evidence>
<dbReference type="InterPro" id="IPR036396">
    <property type="entry name" value="Cyt_P450_sf"/>
</dbReference>
<dbReference type="InterPro" id="IPR037120">
    <property type="entry name" value="Haem_peroxidase_sf_animal"/>
</dbReference>
<keyword evidence="6" id="KW-0223">Dioxygenase</keyword>
<dbReference type="Pfam" id="PF03098">
    <property type="entry name" value="An_peroxidase"/>
    <property type="match status" value="1"/>
</dbReference>
<keyword evidence="5 10" id="KW-0479">Metal-binding</keyword>
<dbReference type="AlphaFoldDB" id="A0AAN6ZBY2"/>
<dbReference type="CDD" id="cd09817">
    <property type="entry name" value="linoleate_diol_synthase_like"/>
    <property type="match status" value="1"/>
</dbReference>
<dbReference type="Gene3D" id="1.10.640.10">
    <property type="entry name" value="Haem peroxidase domain superfamily, animal type"/>
    <property type="match status" value="1"/>
</dbReference>
<dbReference type="PROSITE" id="PS00086">
    <property type="entry name" value="CYTOCHROME_P450"/>
    <property type="match status" value="1"/>
</dbReference>
<reference evidence="12" key="1">
    <citation type="journal article" date="2023" name="Mol. Phylogenet. Evol.">
        <title>Genome-scale phylogeny and comparative genomics of the fungal order Sordariales.</title>
        <authorList>
            <person name="Hensen N."/>
            <person name="Bonometti L."/>
            <person name="Westerberg I."/>
            <person name="Brannstrom I.O."/>
            <person name="Guillou S."/>
            <person name="Cros-Aarteil S."/>
            <person name="Calhoun S."/>
            <person name="Haridas S."/>
            <person name="Kuo A."/>
            <person name="Mondo S."/>
            <person name="Pangilinan J."/>
            <person name="Riley R."/>
            <person name="LaButti K."/>
            <person name="Andreopoulos B."/>
            <person name="Lipzen A."/>
            <person name="Chen C."/>
            <person name="Yan M."/>
            <person name="Daum C."/>
            <person name="Ng V."/>
            <person name="Clum A."/>
            <person name="Steindorff A."/>
            <person name="Ohm R.A."/>
            <person name="Martin F."/>
            <person name="Silar P."/>
            <person name="Natvig D.O."/>
            <person name="Lalanne C."/>
            <person name="Gautier V."/>
            <person name="Ament-Velasquez S.L."/>
            <person name="Kruys A."/>
            <person name="Hutchinson M.I."/>
            <person name="Powell A.J."/>
            <person name="Barry K."/>
            <person name="Miller A.N."/>
            <person name="Grigoriev I.V."/>
            <person name="Debuchy R."/>
            <person name="Gladieux P."/>
            <person name="Hiltunen Thoren M."/>
            <person name="Johannesson H."/>
        </authorList>
    </citation>
    <scope>NUCLEOTIDE SEQUENCE</scope>
    <source>
        <strain evidence="12">CBS 123565</strain>
    </source>
</reference>
<keyword evidence="7" id="KW-0560">Oxidoreductase</keyword>
<evidence type="ECO:0000256" key="6">
    <source>
        <dbReference type="ARBA" id="ARBA00022964"/>
    </source>
</evidence>
<dbReference type="InterPro" id="IPR019791">
    <property type="entry name" value="Haem_peroxidase_animal"/>
</dbReference>
<dbReference type="GO" id="GO:0004601">
    <property type="term" value="F:peroxidase activity"/>
    <property type="evidence" value="ECO:0007669"/>
    <property type="project" value="UniProtKB-KW"/>
</dbReference>
<dbReference type="SUPFAM" id="SSF48264">
    <property type="entry name" value="Cytochrome P450"/>
    <property type="match status" value="1"/>
</dbReference>
<proteinExistence type="predicted"/>
<evidence type="ECO:0000256" key="10">
    <source>
        <dbReference type="PIRSR" id="PIRSR619791-2"/>
    </source>
</evidence>
<dbReference type="GO" id="GO:0016853">
    <property type="term" value="F:isomerase activity"/>
    <property type="evidence" value="ECO:0007669"/>
    <property type="project" value="UniProtKB-KW"/>
</dbReference>
<dbReference type="InterPro" id="IPR034812">
    <property type="entry name" value="Ppo-like_N"/>
</dbReference>
<dbReference type="GO" id="GO:0005506">
    <property type="term" value="F:iron ion binding"/>
    <property type="evidence" value="ECO:0007669"/>
    <property type="project" value="InterPro"/>
</dbReference>
<sequence>MSFNEKFQAGETYHEEKKETYSFDKPEELIAGLLKEAASVKAQLSLEDARNIIQSLRTKPLNDKTGATEALIGVLTSLSSKSSVRTVLTNKLIDTLWDNLQHPPLTYVGGDVKYEVASDTPKEPKPTDTITFEVPGTGITLKEQVPRHPDGMFQYRMPDGSYNNIMAPHLGKAGTPYAKTVRNLKRLQGVKPDPGLLFDLLMARDDKHFQENPAGISSMFYYHASIIIHDIFRTNRTDPNKSDTSSYLDLAPLYGSSLADQLAIRTMKEGMLKPDTFHEKRLLGQPAGVNVMLVLYSRFHNYVAEMLLKINEGGRFTLSCGPGAGAEDRAKALAKQDHDLFNTARLITGGMYINICLHDYLRAITNTHSSASDWTLDPRVDMDKQFDGEGAPRGVGNQVSVEFNLLYRFHSCISKKDERWINDFFLKLFPGREPDELKNVSWTELGIALVEFEKSTPVDPSRRTFGGLERDPESGMFADEDLVRVLKEAMEDPAGVFGARTVPKALKIVEILGIKQARKWQVASLNEFRDFFGLKRHDTFEDINSDPEIARLLEKLYTHPDMVELYPGLMIENAKPMRETGCGIQPTYSLGRAVLSDAVTLVRSDRFNTLDYTVSNLTAWGYNEVQFDSKTLGGSMMYKLIQRGVPGWFPYNSVAVMQPFYTKAANTRIATKLGTIAQFTQDDPKPPASRPVVLSTSPAIKQVLDSPQQFALPWLAPLNALFPGKKDVGWYMLGGDKPANYQNRADMEKAVSKIPDLAGALGDLVARVGAQLIETETLALQAGGPHQLDLIRDVAIPLNARLLADLFYMDLRTDENPDGALGTAELYRSMLDIRVWGTNNTDPAQAWNRRRRAREGAERIIDTSRALVDKHVRGRGLGFGVVSAISAKLSAVKKGSLRWCGQKLVEELLGQGHAVERVVDALWLTAFGGIGVPVTTFYEIMEYFLDPSNTSIWAQVQTLAQKGDDAGLAAHVAEAHRLTSTQRNVRIATQPVTLEGKPIQPGTAVVLLLGAAGRNPAEVESAAEFDPARKLGDAVTPFSHGKHQCLGRHIARAYLNGMVKLAAGLKNLRPAPGEMGKVKTIRVGADKAYLNDSWSYLTFDASSKFPAVLLPSLSSDAGLLLTARAPPHP</sequence>
<dbReference type="GO" id="GO:0016705">
    <property type="term" value="F:oxidoreductase activity, acting on paired donors, with incorporation or reduction of molecular oxygen"/>
    <property type="evidence" value="ECO:0007669"/>
    <property type="project" value="InterPro"/>
</dbReference>
<protein>
    <recommendedName>
        <fullName evidence="3">linoleate 8R-lipoxygenase</fullName>
        <ecNumber evidence="3">1.13.11.60</ecNumber>
    </recommendedName>
</protein>
<evidence type="ECO:0000256" key="3">
    <source>
        <dbReference type="ARBA" id="ARBA00013239"/>
    </source>
</evidence>
<comment type="subunit">
    <text evidence="2">Homotetramer.</text>
</comment>
<name>A0AAN6ZBY2_9PEZI</name>
<evidence type="ECO:0000313" key="12">
    <source>
        <dbReference type="EMBL" id="KAK4132637.1"/>
    </source>
</evidence>
<dbReference type="GO" id="GO:0020037">
    <property type="term" value="F:heme binding"/>
    <property type="evidence" value="ECO:0007669"/>
    <property type="project" value="InterPro"/>
</dbReference>
<keyword evidence="9" id="KW-0413">Isomerase</keyword>
<dbReference type="CDD" id="cd20612">
    <property type="entry name" value="CYP_LDS-like_C"/>
    <property type="match status" value="1"/>
</dbReference>
<organism evidence="12 13">
    <name type="scientific">Trichocladium antarcticum</name>
    <dbReference type="NCBI Taxonomy" id="1450529"/>
    <lineage>
        <taxon>Eukaryota</taxon>
        <taxon>Fungi</taxon>
        <taxon>Dikarya</taxon>
        <taxon>Ascomycota</taxon>
        <taxon>Pezizomycotina</taxon>
        <taxon>Sordariomycetes</taxon>
        <taxon>Sordariomycetidae</taxon>
        <taxon>Sordariales</taxon>
        <taxon>Chaetomiaceae</taxon>
        <taxon>Trichocladium</taxon>
    </lineage>
</organism>
<evidence type="ECO:0000256" key="5">
    <source>
        <dbReference type="ARBA" id="ARBA00022723"/>
    </source>
</evidence>
<comment type="caution">
    <text evidence="12">The sequence shown here is derived from an EMBL/GenBank/DDBJ whole genome shotgun (WGS) entry which is preliminary data.</text>
</comment>
<evidence type="ECO:0000256" key="9">
    <source>
        <dbReference type="ARBA" id="ARBA00023235"/>
    </source>
</evidence>
<evidence type="ECO:0000256" key="1">
    <source>
        <dbReference type="ARBA" id="ARBA00000699"/>
    </source>
</evidence>
<dbReference type="InterPro" id="IPR001128">
    <property type="entry name" value="Cyt_P450"/>
</dbReference>
<feature type="region of interest" description="Disordered" evidence="11">
    <location>
        <begin position="1"/>
        <end position="20"/>
    </location>
</feature>
<dbReference type="InterPro" id="IPR010255">
    <property type="entry name" value="Haem_peroxidase_sf"/>
</dbReference>
<evidence type="ECO:0000256" key="8">
    <source>
        <dbReference type="ARBA" id="ARBA00023004"/>
    </source>
</evidence>
<dbReference type="EC" id="1.13.11.60" evidence="3"/>
<dbReference type="GO" id="GO:0006631">
    <property type="term" value="P:fatty acid metabolic process"/>
    <property type="evidence" value="ECO:0007669"/>
    <property type="project" value="UniProtKB-ARBA"/>
</dbReference>
<gene>
    <name evidence="12" type="ORF">BT67DRAFT_74695</name>
</gene>
<dbReference type="EMBL" id="MU853416">
    <property type="protein sequence ID" value="KAK4132637.1"/>
    <property type="molecule type" value="Genomic_DNA"/>
</dbReference>
<accession>A0AAN6ZBY2</accession>
<keyword evidence="10" id="KW-0349">Heme</keyword>
<reference evidence="12" key="2">
    <citation type="submission" date="2023-05" db="EMBL/GenBank/DDBJ databases">
        <authorList>
            <consortium name="Lawrence Berkeley National Laboratory"/>
            <person name="Steindorff A."/>
            <person name="Hensen N."/>
            <person name="Bonometti L."/>
            <person name="Westerberg I."/>
            <person name="Brannstrom I.O."/>
            <person name="Guillou S."/>
            <person name="Cros-Aarteil S."/>
            <person name="Calhoun S."/>
            <person name="Haridas S."/>
            <person name="Kuo A."/>
            <person name="Mondo S."/>
            <person name="Pangilinan J."/>
            <person name="Riley R."/>
            <person name="Labutti K."/>
            <person name="Andreopoulos B."/>
            <person name="Lipzen A."/>
            <person name="Chen C."/>
            <person name="Yanf M."/>
            <person name="Daum C."/>
            <person name="Ng V."/>
            <person name="Clum A."/>
            <person name="Ohm R."/>
            <person name="Martin F."/>
            <person name="Silar P."/>
            <person name="Natvig D."/>
            <person name="Lalanne C."/>
            <person name="Gautier V."/>
            <person name="Ament-Velasquez S.L."/>
            <person name="Kruys A."/>
            <person name="Hutchinson M.I."/>
            <person name="Powell A.J."/>
            <person name="Barry K."/>
            <person name="Miller A.N."/>
            <person name="Grigoriev I.V."/>
            <person name="Debuchy R."/>
            <person name="Gladieux P."/>
            <person name="Thoren M.H."/>
            <person name="Johannesson H."/>
        </authorList>
    </citation>
    <scope>NUCLEOTIDE SEQUENCE</scope>
    <source>
        <strain evidence="12">CBS 123565</strain>
    </source>
</reference>
<keyword evidence="8 10" id="KW-0408">Iron</keyword>
<dbReference type="InterPro" id="IPR017972">
    <property type="entry name" value="Cyt_P450_CS"/>
</dbReference>
<dbReference type="Proteomes" id="UP001304895">
    <property type="component" value="Unassembled WGS sequence"/>
</dbReference>
<dbReference type="PROSITE" id="PS50292">
    <property type="entry name" value="PEROXIDASE_3"/>
    <property type="match status" value="1"/>
</dbReference>
<evidence type="ECO:0000256" key="11">
    <source>
        <dbReference type="SAM" id="MobiDB-lite"/>
    </source>
</evidence>
<evidence type="ECO:0000256" key="4">
    <source>
        <dbReference type="ARBA" id="ARBA00022559"/>
    </source>
</evidence>
<dbReference type="PANTHER" id="PTHR11903">
    <property type="entry name" value="PROSTAGLANDIN G/H SYNTHASE"/>
    <property type="match status" value="1"/>
</dbReference>
<dbReference type="GO" id="GO:0006979">
    <property type="term" value="P:response to oxidative stress"/>
    <property type="evidence" value="ECO:0007669"/>
    <property type="project" value="InterPro"/>
</dbReference>
<keyword evidence="13" id="KW-1185">Reference proteome</keyword>
<dbReference type="Pfam" id="PF00067">
    <property type="entry name" value="p450"/>
    <property type="match status" value="1"/>
</dbReference>
<comment type="catalytic activity">
    <reaction evidence="1">
        <text>(9Z,12Z)-octadecadienoate + O2 = (8R,9Z,12Z)-8-hydroperoxyoctadeca-9,12-dienoate</text>
        <dbReference type="Rhea" id="RHEA:25395"/>
        <dbReference type="ChEBI" id="CHEBI:15379"/>
        <dbReference type="ChEBI" id="CHEBI:30245"/>
        <dbReference type="ChEBI" id="CHEBI:58659"/>
        <dbReference type="EC" id="1.13.11.60"/>
    </reaction>
</comment>
<dbReference type="InterPro" id="IPR050783">
    <property type="entry name" value="Oxylipin_biosynth_metab"/>
</dbReference>
<keyword evidence="4 12" id="KW-0575">Peroxidase</keyword>
<dbReference type="GO" id="GO:0004497">
    <property type="term" value="F:monooxygenase activity"/>
    <property type="evidence" value="ECO:0007669"/>
    <property type="project" value="InterPro"/>
</dbReference>
<dbReference type="SUPFAM" id="SSF48113">
    <property type="entry name" value="Heme-dependent peroxidases"/>
    <property type="match status" value="1"/>
</dbReference>
<dbReference type="Gene3D" id="1.10.630.10">
    <property type="entry name" value="Cytochrome P450"/>
    <property type="match status" value="1"/>
</dbReference>
<dbReference type="GO" id="GO:0052878">
    <property type="term" value="F:linoleate 8R-lipoxygenase activity"/>
    <property type="evidence" value="ECO:0007669"/>
    <property type="project" value="UniProtKB-EC"/>
</dbReference>
<feature type="binding site" description="axial binding residue" evidence="10">
    <location>
        <position position="410"/>
    </location>
    <ligand>
        <name>heme b</name>
        <dbReference type="ChEBI" id="CHEBI:60344"/>
    </ligand>
    <ligandPart>
        <name>Fe</name>
        <dbReference type="ChEBI" id="CHEBI:18248"/>
    </ligandPart>
</feature>
<evidence type="ECO:0000256" key="2">
    <source>
        <dbReference type="ARBA" id="ARBA00011881"/>
    </source>
</evidence>